<proteinExistence type="predicted"/>
<comment type="caution">
    <text evidence="1">The sequence shown here is derived from an EMBL/GenBank/DDBJ whole genome shotgun (WGS) entry which is preliminary data.</text>
</comment>
<protein>
    <recommendedName>
        <fullName evidence="3">HCP-like protein</fullName>
    </recommendedName>
</protein>
<dbReference type="STRING" id="44941.A0A397V9Z0"/>
<dbReference type="SUPFAM" id="SSF81901">
    <property type="entry name" value="HCP-like"/>
    <property type="match status" value="1"/>
</dbReference>
<gene>
    <name evidence="1" type="ORF">C2G38_2315644</name>
</gene>
<dbReference type="InterPro" id="IPR006597">
    <property type="entry name" value="Sel1-like"/>
</dbReference>
<dbReference type="EMBL" id="QKWP01000650">
    <property type="protein sequence ID" value="RIB16793.1"/>
    <property type="molecule type" value="Genomic_DNA"/>
</dbReference>
<dbReference type="InterPro" id="IPR052945">
    <property type="entry name" value="Mitotic_Regulator"/>
</dbReference>
<dbReference type="InterPro" id="IPR011990">
    <property type="entry name" value="TPR-like_helical_dom_sf"/>
</dbReference>
<dbReference type="PANTHER" id="PTHR43628:SF1">
    <property type="entry name" value="CHITIN SYNTHASE REGULATORY FACTOR 2-RELATED"/>
    <property type="match status" value="1"/>
</dbReference>
<dbReference type="AlphaFoldDB" id="A0A397V9Z0"/>
<evidence type="ECO:0000313" key="1">
    <source>
        <dbReference type="EMBL" id="RIB16793.1"/>
    </source>
</evidence>
<dbReference type="SMART" id="SM00671">
    <property type="entry name" value="SEL1"/>
    <property type="match status" value="3"/>
</dbReference>
<accession>A0A397V9Z0</accession>
<evidence type="ECO:0000313" key="2">
    <source>
        <dbReference type="Proteomes" id="UP000266673"/>
    </source>
</evidence>
<reference evidence="1 2" key="1">
    <citation type="submission" date="2018-06" db="EMBL/GenBank/DDBJ databases">
        <title>Comparative genomics reveals the genomic features of Rhizophagus irregularis, R. cerebriforme, R. diaphanum and Gigaspora rosea, and their symbiotic lifestyle signature.</title>
        <authorList>
            <person name="Morin E."/>
            <person name="San Clemente H."/>
            <person name="Chen E.C.H."/>
            <person name="De La Providencia I."/>
            <person name="Hainaut M."/>
            <person name="Kuo A."/>
            <person name="Kohler A."/>
            <person name="Murat C."/>
            <person name="Tang N."/>
            <person name="Roy S."/>
            <person name="Loubradou J."/>
            <person name="Henrissat B."/>
            <person name="Grigoriev I.V."/>
            <person name="Corradi N."/>
            <person name="Roux C."/>
            <person name="Martin F.M."/>
        </authorList>
    </citation>
    <scope>NUCLEOTIDE SEQUENCE [LARGE SCALE GENOMIC DNA]</scope>
    <source>
        <strain evidence="1 2">DAOM 194757</strain>
    </source>
</reference>
<dbReference type="Proteomes" id="UP000266673">
    <property type="component" value="Unassembled WGS sequence"/>
</dbReference>
<sequence length="285" mass="33252">MKMSNNYIDLFLHYQLYNEMNNHNKTIFEKDKHNIKVFIHYQKSAELGNSDGIFQVGNCYLDGIGVKKDKNKAFIYYQKSSKMGHIKGMHNLGCCFQNGIGINNDEYIAFIYYQKSAELDDIYGTFNVGQCYRYGIGTERDKHKAFIYYQKSSNMGLSKGIFNLGIDLKPLQMLLSECNDILQRWANEKEKYSQKPLYENSEEEVIFKKDENKMSNTCPKFIEAGNIEETDKSERIGVEKDEEKEDSNKTRILAELNNVKCGLLGSHRQKKWKLKQMNIRSKPQK</sequence>
<keyword evidence="2" id="KW-1185">Reference proteome</keyword>
<name>A0A397V9Z0_9GLOM</name>
<dbReference type="Pfam" id="PF08238">
    <property type="entry name" value="Sel1"/>
    <property type="match status" value="4"/>
</dbReference>
<dbReference type="OrthoDB" id="2384430at2759"/>
<dbReference type="PANTHER" id="PTHR43628">
    <property type="entry name" value="ACTIVATOR OF C KINASE PROTEIN 1-RELATED"/>
    <property type="match status" value="1"/>
</dbReference>
<organism evidence="1 2">
    <name type="scientific">Gigaspora rosea</name>
    <dbReference type="NCBI Taxonomy" id="44941"/>
    <lineage>
        <taxon>Eukaryota</taxon>
        <taxon>Fungi</taxon>
        <taxon>Fungi incertae sedis</taxon>
        <taxon>Mucoromycota</taxon>
        <taxon>Glomeromycotina</taxon>
        <taxon>Glomeromycetes</taxon>
        <taxon>Diversisporales</taxon>
        <taxon>Gigasporaceae</taxon>
        <taxon>Gigaspora</taxon>
    </lineage>
</organism>
<dbReference type="Gene3D" id="1.25.40.10">
    <property type="entry name" value="Tetratricopeptide repeat domain"/>
    <property type="match status" value="1"/>
</dbReference>
<evidence type="ECO:0008006" key="3">
    <source>
        <dbReference type="Google" id="ProtNLM"/>
    </source>
</evidence>